<organism evidence="1 2">
    <name type="scientific">Gordonia jacobaea</name>
    <dbReference type="NCBI Taxonomy" id="122202"/>
    <lineage>
        <taxon>Bacteria</taxon>
        <taxon>Bacillati</taxon>
        <taxon>Actinomycetota</taxon>
        <taxon>Actinomycetes</taxon>
        <taxon>Mycobacteriales</taxon>
        <taxon>Gordoniaceae</taxon>
        <taxon>Gordonia</taxon>
    </lineage>
</organism>
<evidence type="ECO:0000313" key="1">
    <source>
        <dbReference type="EMBL" id="KNA89809.1"/>
    </source>
</evidence>
<sequence length="200" mass="20767">MGQLAFFSAELDEPSLDDLGGLLAAHGQSSRIAGSGSGAGGTRVSIVLSAPWRASAVVEELKACGVDTERAESDEGNPLARTALTPLLDTLHAAWSRGAVKAVPAGWVPGPRALRLWTIAAGSSDAGHYQLGLDPHAPDTHAQLATALMRSGIAPTLVGTRIHSPALRISGRRRLARLCEYVGEAPHFAGARADWPDVGD</sequence>
<accession>A0ABR5I7Z8</accession>
<name>A0ABR5I7Z8_9ACTN</name>
<keyword evidence="2" id="KW-1185">Reference proteome</keyword>
<protein>
    <submittedName>
        <fullName evidence="1">Uncharacterized protein</fullName>
    </submittedName>
</protein>
<comment type="caution">
    <text evidence="1">The sequence shown here is derived from an EMBL/GenBank/DDBJ whole genome shotgun (WGS) entry which is preliminary data.</text>
</comment>
<proteinExistence type="predicted"/>
<dbReference type="EMBL" id="LDTZ01000022">
    <property type="protein sequence ID" value="KNA89809.1"/>
    <property type="molecule type" value="Genomic_DNA"/>
</dbReference>
<reference evidence="1 2" key="1">
    <citation type="submission" date="2015-05" db="EMBL/GenBank/DDBJ databases">
        <title>Draft genome sequence of the bacterium Gordonia jacobaea a new member of the Gordonia genus.</title>
        <authorList>
            <person name="Jimenez-Galisteo G."/>
            <person name="Dominguez A."/>
            <person name="Munoz E."/>
            <person name="Vinas M."/>
        </authorList>
    </citation>
    <scope>NUCLEOTIDE SEQUENCE [LARGE SCALE GENOMIC DNA]</scope>
    <source>
        <strain evidence="2">mv1</strain>
    </source>
</reference>
<evidence type="ECO:0000313" key="2">
    <source>
        <dbReference type="Proteomes" id="UP000037247"/>
    </source>
</evidence>
<gene>
    <name evidence="1" type="ORF">ABW18_19215</name>
</gene>
<dbReference type="Proteomes" id="UP000037247">
    <property type="component" value="Unassembled WGS sequence"/>
</dbReference>
<dbReference type="RefSeq" id="WP_049700590.1">
    <property type="nucleotide sequence ID" value="NZ_JAQDQF010000004.1"/>
</dbReference>